<keyword evidence="4" id="KW-1185">Reference proteome</keyword>
<organism evidence="3 4">
    <name type="scientific">Pontixanthobacter gangjinensis</name>
    <dbReference type="NCBI Taxonomy" id="1028742"/>
    <lineage>
        <taxon>Bacteria</taxon>
        <taxon>Pseudomonadati</taxon>
        <taxon>Pseudomonadota</taxon>
        <taxon>Alphaproteobacteria</taxon>
        <taxon>Sphingomonadales</taxon>
        <taxon>Erythrobacteraceae</taxon>
        <taxon>Pontixanthobacter</taxon>
    </lineage>
</organism>
<feature type="region of interest" description="Disordered" evidence="1">
    <location>
        <begin position="55"/>
        <end position="83"/>
    </location>
</feature>
<dbReference type="EMBL" id="WTYS01000001">
    <property type="protein sequence ID" value="MXO56245.1"/>
    <property type="molecule type" value="Genomic_DNA"/>
</dbReference>
<keyword evidence="2" id="KW-0472">Membrane</keyword>
<evidence type="ECO:0000256" key="1">
    <source>
        <dbReference type="SAM" id="MobiDB-lite"/>
    </source>
</evidence>
<gene>
    <name evidence="3" type="ORF">GRI36_05055</name>
</gene>
<keyword evidence="2" id="KW-1133">Transmembrane helix</keyword>
<feature type="compositionally biased region" description="Polar residues" evidence="1">
    <location>
        <begin position="56"/>
        <end position="76"/>
    </location>
</feature>
<evidence type="ECO:0000313" key="3">
    <source>
        <dbReference type="EMBL" id="MXO56245.1"/>
    </source>
</evidence>
<dbReference type="AlphaFoldDB" id="A0A6I4SKL0"/>
<dbReference type="Proteomes" id="UP000468943">
    <property type="component" value="Unassembled WGS sequence"/>
</dbReference>
<proteinExistence type="predicted"/>
<evidence type="ECO:0000313" key="4">
    <source>
        <dbReference type="Proteomes" id="UP000468943"/>
    </source>
</evidence>
<name>A0A6I4SKL0_9SPHN</name>
<feature type="compositionally biased region" description="Basic and acidic residues" evidence="1">
    <location>
        <begin position="1"/>
        <end position="12"/>
    </location>
</feature>
<dbReference type="RefSeq" id="WP_160597464.1">
    <property type="nucleotide sequence ID" value="NZ_WTYS01000001.1"/>
</dbReference>
<accession>A0A6I4SKL0</accession>
<sequence length="83" mass="8561">MHKDGEEIHVSESEASGGTKTGHMRWVLGIGLLLAIGFMSLIWITGALSQGDEESQITAGATTEANSGNDADSTDSIIGAGEE</sequence>
<feature type="transmembrane region" description="Helical" evidence="2">
    <location>
        <begin position="26"/>
        <end position="48"/>
    </location>
</feature>
<keyword evidence="2" id="KW-0812">Transmembrane</keyword>
<feature type="region of interest" description="Disordered" evidence="1">
    <location>
        <begin position="1"/>
        <end position="21"/>
    </location>
</feature>
<reference evidence="3 4" key="1">
    <citation type="submission" date="2019-12" db="EMBL/GenBank/DDBJ databases">
        <title>Genomic-based taxomic classification of the family Erythrobacteraceae.</title>
        <authorList>
            <person name="Xu L."/>
        </authorList>
    </citation>
    <scope>NUCLEOTIDE SEQUENCE [LARGE SCALE GENOMIC DNA]</scope>
    <source>
        <strain evidence="3 4">JCM 17802</strain>
    </source>
</reference>
<dbReference type="OrthoDB" id="7452565at2"/>
<protein>
    <submittedName>
        <fullName evidence="3">Uncharacterized protein</fullName>
    </submittedName>
</protein>
<comment type="caution">
    <text evidence="3">The sequence shown here is derived from an EMBL/GenBank/DDBJ whole genome shotgun (WGS) entry which is preliminary data.</text>
</comment>
<evidence type="ECO:0000256" key="2">
    <source>
        <dbReference type="SAM" id="Phobius"/>
    </source>
</evidence>